<dbReference type="Gene3D" id="1.10.150.280">
    <property type="entry name" value="AF1531-like domain"/>
    <property type="match status" value="1"/>
</dbReference>
<keyword evidence="1" id="KW-1185">Reference proteome</keyword>
<dbReference type="Pfam" id="PF12836">
    <property type="entry name" value="HHH_3"/>
    <property type="match status" value="1"/>
</dbReference>
<dbReference type="PANTHER" id="PTHR21053:SF2">
    <property type="entry name" value="TRANSCRIPTION ELONGATION FACTOR, MITOCHONDRIAL"/>
    <property type="match status" value="1"/>
</dbReference>
<dbReference type="OMA" id="ESPQMAQ"/>
<sequence>MISSVKKKFMFDYFPGPCIGKNKKGYILRSFVTKKSFEEKSIEQVYKPEDEVKILNILNTFTEEQLRQEKHLIYPLVDQIVEYRSKIGPFTTLTDLKKVKGVGPHRFKEICEKFLSDTVQASQKKNTGTKARTEKPVESYFSPVIKPEILKTISSVTSVTVCLDAIYFTTMDRDLNVSNWSHVMLTGSDLQQQTAPKILEQALAVVEALPSSNFYLFETRFSRRFSLSHIDVFMFVAQLQMALVTLLNKEFKETLQHNVYYVSDVFTRKAFGLNVGGEQVSGRHILKLIEDNQYTDVVSVPPELWRNYYNMETSLYKERYCSCLLVALGFFQHFFSKSIYKNSSPPA</sequence>
<dbReference type="InterPro" id="IPR039150">
    <property type="entry name" value="TEFM"/>
</dbReference>
<dbReference type="InterPro" id="IPR010994">
    <property type="entry name" value="RuvA_2-like"/>
</dbReference>
<dbReference type="OrthoDB" id="5949570at2759"/>
<name>A0A9W2ZLM5_BIOGL</name>
<dbReference type="GeneID" id="106064759"/>
<organism evidence="1 2">
    <name type="scientific">Biomphalaria glabrata</name>
    <name type="common">Bloodfluke planorb</name>
    <name type="synonym">Freshwater snail</name>
    <dbReference type="NCBI Taxonomy" id="6526"/>
    <lineage>
        <taxon>Eukaryota</taxon>
        <taxon>Metazoa</taxon>
        <taxon>Spiralia</taxon>
        <taxon>Lophotrochozoa</taxon>
        <taxon>Mollusca</taxon>
        <taxon>Gastropoda</taxon>
        <taxon>Heterobranchia</taxon>
        <taxon>Euthyneura</taxon>
        <taxon>Panpulmonata</taxon>
        <taxon>Hygrophila</taxon>
        <taxon>Lymnaeoidea</taxon>
        <taxon>Planorbidae</taxon>
        <taxon>Biomphalaria</taxon>
    </lineage>
</organism>
<reference evidence="2" key="1">
    <citation type="submission" date="2025-08" db="UniProtKB">
        <authorList>
            <consortium name="RefSeq"/>
        </authorList>
    </citation>
    <scope>IDENTIFICATION</scope>
</reference>
<dbReference type="RefSeq" id="XP_055875869.1">
    <property type="nucleotide sequence ID" value="XM_056019894.1"/>
</dbReference>
<evidence type="ECO:0000313" key="1">
    <source>
        <dbReference type="Proteomes" id="UP001165740"/>
    </source>
</evidence>
<dbReference type="GO" id="GO:0042645">
    <property type="term" value="C:mitochondrial nucleoid"/>
    <property type="evidence" value="ECO:0007669"/>
    <property type="project" value="TreeGrafter"/>
</dbReference>
<evidence type="ECO:0000313" key="2">
    <source>
        <dbReference type="RefSeq" id="XP_055875869.1"/>
    </source>
</evidence>
<dbReference type="AlphaFoldDB" id="A0A9W2ZLM5"/>
<dbReference type="SUPFAM" id="SSF47781">
    <property type="entry name" value="RuvA domain 2-like"/>
    <property type="match status" value="1"/>
</dbReference>
<dbReference type="GO" id="GO:0006392">
    <property type="term" value="P:transcription elongation by mitochondrial RNA polymerase"/>
    <property type="evidence" value="ECO:0007669"/>
    <property type="project" value="InterPro"/>
</dbReference>
<dbReference type="GO" id="GO:0030337">
    <property type="term" value="F:DNA polymerase processivity factor activity"/>
    <property type="evidence" value="ECO:0007669"/>
    <property type="project" value="TreeGrafter"/>
</dbReference>
<gene>
    <name evidence="2" type="primary">LOC106064759</name>
</gene>
<protein>
    <submittedName>
        <fullName evidence="2">Transcription elongation factor, mitochondrial-like isoform X1</fullName>
    </submittedName>
</protein>
<proteinExistence type="predicted"/>
<dbReference type="PANTHER" id="PTHR21053">
    <property type="entry name" value="TRANSCRIPTION ELONGATION FACTOR, MITOCHONDRIAL"/>
    <property type="match status" value="1"/>
</dbReference>
<dbReference type="Proteomes" id="UP001165740">
    <property type="component" value="Chromosome 2"/>
</dbReference>
<accession>A0A9W2ZLM5</accession>